<dbReference type="AlphaFoldDB" id="A0A0A8YMU4"/>
<sequence length="23" mass="2693">MEDLTLVLQPFKVACNDEGNNWR</sequence>
<accession>A0A0A8YMU4</accession>
<proteinExistence type="predicted"/>
<protein>
    <submittedName>
        <fullName evidence="1">Uncharacterized protein</fullName>
    </submittedName>
</protein>
<dbReference type="EMBL" id="GBRH01271485">
    <property type="protein sequence ID" value="JAD26410.1"/>
    <property type="molecule type" value="Transcribed_RNA"/>
</dbReference>
<name>A0A0A8YMU4_ARUDO</name>
<organism evidence="1">
    <name type="scientific">Arundo donax</name>
    <name type="common">Giant reed</name>
    <name type="synonym">Donax arundinaceus</name>
    <dbReference type="NCBI Taxonomy" id="35708"/>
    <lineage>
        <taxon>Eukaryota</taxon>
        <taxon>Viridiplantae</taxon>
        <taxon>Streptophyta</taxon>
        <taxon>Embryophyta</taxon>
        <taxon>Tracheophyta</taxon>
        <taxon>Spermatophyta</taxon>
        <taxon>Magnoliopsida</taxon>
        <taxon>Liliopsida</taxon>
        <taxon>Poales</taxon>
        <taxon>Poaceae</taxon>
        <taxon>PACMAD clade</taxon>
        <taxon>Arundinoideae</taxon>
        <taxon>Arundineae</taxon>
        <taxon>Arundo</taxon>
    </lineage>
</organism>
<evidence type="ECO:0000313" key="1">
    <source>
        <dbReference type="EMBL" id="JAD26410.1"/>
    </source>
</evidence>
<reference evidence="1" key="1">
    <citation type="submission" date="2014-09" db="EMBL/GenBank/DDBJ databases">
        <authorList>
            <person name="Magalhaes I.L.F."/>
            <person name="Oliveira U."/>
            <person name="Santos F.R."/>
            <person name="Vidigal T.H.D.A."/>
            <person name="Brescovit A.D."/>
            <person name="Santos A.J."/>
        </authorList>
    </citation>
    <scope>NUCLEOTIDE SEQUENCE</scope>
    <source>
        <tissue evidence="1">Shoot tissue taken approximately 20 cm above the soil surface</tissue>
    </source>
</reference>
<reference evidence="1" key="2">
    <citation type="journal article" date="2015" name="Data Brief">
        <title>Shoot transcriptome of the giant reed, Arundo donax.</title>
        <authorList>
            <person name="Barrero R.A."/>
            <person name="Guerrero F.D."/>
            <person name="Moolhuijzen P."/>
            <person name="Goolsby J.A."/>
            <person name="Tidwell J."/>
            <person name="Bellgard S.E."/>
            <person name="Bellgard M.I."/>
        </authorList>
    </citation>
    <scope>NUCLEOTIDE SEQUENCE</scope>
    <source>
        <tissue evidence="1">Shoot tissue taken approximately 20 cm above the soil surface</tissue>
    </source>
</reference>